<dbReference type="PATRIC" id="fig|740709.3.peg.1836"/>
<keyword evidence="3 7" id="KW-0378">Hydrolase</keyword>
<protein>
    <submittedName>
        <fullName evidence="7">Methyl parathion hydrolase</fullName>
    </submittedName>
</protein>
<evidence type="ECO:0000256" key="3">
    <source>
        <dbReference type="ARBA" id="ARBA00022801"/>
    </source>
</evidence>
<evidence type="ECO:0000259" key="6">
    <source>
        <dbReference type="SMART" id="SM00849"/>
    </source>
</evidence>
<name>K2KZ23_9GAMM</name>
<gene>
    <name evidence="7" type="ORF">A10D4_09074</name>
</gene>
<dbReference type="InterPro" id="IPR001279">
    <property type="entry name" value="Metallo-B-lactamas"/>
</dbReference>
<organism evidence="7 8">
    <name type="scientific">Idiomarina xiamenensis 10-D-4</name>
    <dbReference type="NCBI Taxonomy" id="740709"/>
    <lineage>
        <taxon>Bacteria</taxon>
        <taxon>Pseudomonadati</taxon>
        <taxon>Pseudomonadota</taxon>
        <taxon>Gammaproteobacteria</taxon>
        <taxon>Alteromonadales</taxon>
        <taxon>Idiomarinaceae</taxon>
        <taxon>Idiomarina</taxon>
    </lineage>
</organism>
<proteinExistence type="inferred from homology"/>
<comment type="similarity">
    <text evidence="1">Belongs to the metallo-beta-lactamase superfamily.</text>
</comment>
<dbReference type="eggNOG" id="COG0491">
    <property type="taxonomic scope" value="Bacteria"/>
</dbReference>
<dbReference type="GO" id="GO:0016787">
    <property type="term" value="F:hydrolase activity"/>
    <property type="evidence" value="ECO:0007669"/>
    <property type="project" value="UniProtKB-KW"/>
</dbReference>
<feature type="chain" id="PRO_5003860224" evidence="5">
    <location>
        <begin position="26"/>
        <end position="338"/>
    </location>
</feature>
<dbReference type="Gene3D" id="3.60.15.10">
    <property type="entry name" value="Ribonuclease Z/Hydroxyacylglutathione hydrolase-like"/>
    <property type="match status" value="1"/>
</dbReference>
<feature type="signal peptide" evidence="5">
    <location>
        <begin position="1"/>
        <end position="25"/>
    </location>
</feature>
<evidence type="ECO:0000256" key="2">
    <source>
        <dbReference type="ARBA" id="ARBA00022723"/>
    </source>
</evidence>
<feature type="domain" description="Metallo-beta-lactamase" evidence="6">
    <location>
        <begin position="95"/>
        <end position="300"/>
    </location>
</feature>
<comment type="caution">
    <text evidence="7">The sequence shown here is derived from an EMBL/GenBank/DDBJ whole genome shotgun (WGS) entry which is preliminary data.</text>
</comment>
<dbReference type="Proteomes" id="UP000014115">
    <property type="component" value="Unassembled WGS sequence"/>
</dbReference>
<dbReference type="AlphaFoldDB" id="K2KZ23"/>
<accession>K2KZ23</accession>
<keyword evidence="8" id="KW-1185">Reference proteome</keyword>
<keyword evidence="2" id="KW-0479">Metal-binding</keyword>
<dbReference type="GO" id="GO:0046872">
    <property type="term" value="F:metal ion binding"/>
    <property type="evidence" value="ECO:0007669"/>
    <property type="project" value="UniProtKB-KW"/>
</dbReference>
<dbReference type="PANTHER" id="PTHR42978:SF6">
    <property type="entry name" value="QUORUM-QUENCHING LACTONASE YTNP-RELATED"/>
    <property type="match status" value="1"/>
</dbReference>
<sequence length="338" mass="36663">MARYPLNRFWSTLLFAGGVTVAALAGGYSAAVAAKAPAQFTQAPGYYRLALGDIEITALSDGVNPLPMHQLLSLDAAEVRQRLAEFYLHSPLDTSVNGFLVNDGKQLVLIDTGAGDLFGDSVGRLQQNLQAAGYSTDAVDVILLTHLHSDHVGGLLKGDKPRFSHASVYARDDEVNYWLSDERLAQANDEQRRSLEKVRQLLAPYQAQGRLVAFSAGDTLAAGIHAVATPGHTPGHTSYRLQRDGQRLWIWGDIVHAAAIQFADPSVTIAFDSDAEQARQQRQQLFAELAKHGDWIAGAHLSFPGIGHIQALGDGHYRWLPANYTLPQPAPDNKDAAE</sequence>
<dbReference type="STRING" id="740709.A10D4_09074"/>
<evidence type="ECO:0000256" key="5">
    <source>
        <dbReference type="SAM" id="SignalP"/>
    </source>
</evidence>
<dbReference type="EMBL" id="AMRG01000010">
    <property type="protein sequence ID" value="EKE82980.1"/>
    <property type="molecule type" value="Genomic_DNA"/>
</dbReference>
<evidence type="ECO:0000313" key="7">
    <source>
        <dbReference type="EMBL" id="EKE82980.1"/>
    </source>
</evidence>
<evidence type="ECO:0000313" key="8">
    <source>
        <dbReference type="Proteomes" id="UP000014115"/>
    </source>
</evidence>
<dbReference type="InterPro" id="IPR051013">
    <property type="entry name" value="MBL_superfamily_lactonases"/>
</dbReference>
<dbReference type="Pfam" id="PF00753">
    <property type="entry name" value="Lactamase_B"/>
    <property type="match status" value="1"/>
</dbReference>
<keyword evidence="4" id="KW-0862">Zinc</keyword>
<evidence type="ECO:0000256" key="4">
    <source>
        <dbReference type="ARBA" id="ARBA00022833"/>
    </source>
</evidence>
<dbReference type="SMART" id="SM00849">
    <property type="entry name" value="Lactamase_B"/>
    <property type="match status" value="1"/>
</dbReference>
<dbReference type="RefSeq" id="WP_008489083.1">
    <property type="nucleotide sequence ID" value="NZ_AMRG01000010.1"/>
</dbReference>
<dbReference type="CDD" id="cd07720">
    <property type="entry name" value="OPHC2-like_MBL-fold"/>
    <property type="match status" value="1"/>
</dbReference>
<evidence type="ECO:0000256" key="1">
    <source>
        <dbReference type="ARBA" id="ARBA00007749"/>
    </source>
</evidence>
<dbReference type="InterPro" id="IPR036866">
    <property type="entry name" value="RibonucZ/Hydroxyglut_hydro"/>
</dbReference>
<dbReference type="OrthoDB" id="9803916at2"/>
<dbReference type="SUPFAM" id="SSF56281">
    <property type="entry name" value="Metallo-hydrolase/oxidoreductase"/>
    <property type="match status" value="1"/>
</dbReference>
<dbReference type="PANTHER" id="PTHR42978">
    <property type="entry name" value="QUORUM-QUENCHING LACTONASE YTNP-RELATED-RELATED"/>
    <property type="match status" value="1"/>
</dbReference>
<keyword evidence="5" id="KW-0732">Signal</keyword>
<reference evidence="7 8" key="1">
    <citation type="journal article" date="2012" name="J. Bacteriol.">
        <title>Genome Sequence of Idiomarina xiamenensis Type Strain 10-D-4.</title>
        <authorList>
            <person name="Lai Q."/>
            <person name="Wang L."/>
            <person name="Wang W."/>
            <person name="Shao Z."/>
        </authorList>
    </citation>
    <scope>NUCLEOTIDE SEQUENCE [LARGE SCALE GENOMIC DNA]</scope>
    <source>
        <strain evidence="7 8">10-D-4</strain>
    </source>
</reference>